<feature type="compositionally biased region" description="Low complexity" evidence="1">
    <location>
        <begin position="1"/>
        <end position="15"/>
    </location>
</feature>
<name>A0A8H6FTT1_9LECA</name>
<evidence type="ECO:0000313" key="3">
    <source>
        <dbReference type="Proteomes" id="UP000578531"/>
    </source>
</evidence>
<dbReference type="EMBL" id="JACCJC010000029">
    <property type="protein sequence ID" value="KAF6234549.1"/>
    <property type="molecule type" value="Genomic_DNA"/>
</dbReference>
<comment type="caution">
    <text evidence="2">The sequence shown here is derived from an EMBL/GenBank/DDBJ whole genome shotgun (WGS) entry which is preliminary data.</text>
</comment>
<dbReference type="Proteomes" id="UP000578531">
    <property type="component" value="Unassembled WGS sequence"/>
</dbReference>
<proteinExistence type="predicted"/>
<keyword evidence="3" id="KW-1185">Reference proteome</keyword>
<dbReference type="PANTHER" id="PTHR42030:SF1">
    <property type="entry name" value="DRBM DOMAIN-CONTAINING PROTEIN"/>
    <property type="match status" value="1"/>
</dbReference>
<reference evidence="2 3" key="1">
    <citation type="journal article" date="2020" name="Genomics">
        <title>Complete, high-quality genomes from long-read metagenomic sequencing of two wolf lichen thalli reveals enigmatic genome architecture.</title>
        <authorList>
            <person name="McKenzie S.K."/>
            <person name="Walston R.F."/>
            <person name="Allen J.L."/>
        </authorList>
    </citation>
    <scope>NUCLEOTIDE SEQUENCE [LARGE SCALE GENOMIC DNA]</scope>
    <source>
        <strain evidence="2">WasteWater2</strain>
    </source>
</reference>
<dbReference type="OrthoDB" id="5418749at2759"/>
<feature type="region of interest" description="Disordered" evidence="1">
    <location>
        <begin position="1"/>
        <end position="33"/>
    </location>
</feature>
<protein>
    <recommendedName>
        <fullName evidence="4">DRBM domain-containing protein</fullName>
    </recommendedName>
</protein>
<dbReference type="AlphaFoldDB" id="A0A8H6FTT1"/>
<organism evidence="2 3">
    <name type="scientific">Letharia columbiana</name>
    <dbReference type="NCBI Taxonomy" id="112416"/>
    <lineage>
        <taxon>Eukaryota</taxon>
        <taxon>Fungi</taxon>
        <taxon>Dikarya</taxon>
        <taxon>Ascomycota</taxon>
        <taxon>Pezizomycotina</taxon>
        <taxon>Lecanoromycetes</taxon>
        <taxon>OSLEUM clade</taxon>
        <taxon>Lecanoromycetidae</taxon>
        <taxon>Lecanorales</taxon>
        <taxon>Lecanorineae</taxon>
        <taxon>Parmeliaceae</taxon>
        <taxon>Letharia</taxon>
    </lineage>
</organism>
<evidence type="ECO:0008006" key="4">
    <source>
        <dbReference type="Google" id="ProtNLM"/>
    </source>
</evidence>
<feature type="compositionally biased region" description="Polar residues" evidence="1">
    <location>
        <begin position="17"/>
        <end position="33"/>
    </location>
</feature>
<dbReference type="Gene3D" id="3.30.160.20">
    <property type="match status" value="1"/>
</dbReference>
<dbReference type="SUPFAM" id="SSF54768">
    <property type="entry name" value="dsRNA-binding domain-like"/>
    <property type="match status" value="1"/>
</dbReference>
<dbReference type="RefSeq" id="XP_037163940.1">
    <property type="nucleotide sequence ID" value="XM_037309079.1"/>
</dbReference>
<dbReference type="GeneID" id="59288831"/>
<dbReference type="PANTHER" id="PTHR42030">
    <property type="entry name" value="DRBM DOMAIN-CONTAINING PROTEIN"/>
    <property type="match status" value="1"/>
</dbReference>
<gene>
    <name evidence="2" type="ORF">HO173_007174</name>
</gene>
<evidence type="ECO:0000313" key="2">
    <source>
        <dbReference type="EMBL" id="KAF6234549.1"/>
    </source>
</evidence>
<sequence length="110" mass="11867">MMSTASSSAGSTGSGVAQRSSTWQDRLQAHCSQRHLSSPEYKVFSDRRGKRTAWSCHITVSGLTIPARYWYDGQYVNTAKEDAAEAALQKLLGRGNGAMGSVGQGRVVGW</sequence>
<evidence type="ECO:0000256" key="1">
    <source>
        <dbReference type="SAM" id="MobiDB-lite"/>
    </source>
</evidence>
<accession>A0A8H6FTT1</accession>